<dbReference type="KEGG" id="vg:16574748"/>
<name>S5WK90_9CAUD</name>
<evidence type="ECO:0000256" key="1">
    <source>
        <dbReference type="SAM" id="MobiDB-lite"/>
    </source>
</evidence>
<dbReference type="RefSeq" id="YP_008433393.1">
    <property type="nucleotide sequence ID" value="NC_022096.1"/>
</dbReference>
<evidence type="ECO:0000313" key="3">
    <source>
        <dbReference type="Proteomes" id="UP000015545"/>
    </source>
</evidence>
<gene>
    <name evidence="2" type="ORF">PaBG_00062</name>
</gene>
<dbReference type="Proteomes" id="UP000015545">
    <property type="component" value="Segment"/>
</dbReference>
<organism evidence="2 3">
    <name type="scientific">Pseudomonas phage PaBG</name>
    <dbReference type="NCBI Taxonomy" id="1335230"/>
    <lineage>
        <taxon>Viruses</taxon>
        <taxon>Duplodnaviria</taxon>
        <taxon>Heunggongvirae</taxon>
        <taxon>Uroviricota</taxon>
        <taxon>Caudoviricetes</taxon>
        <taxon>Baikalvirus</taxon>
        <taxon>Baikalvirus PaBG</taxon>
    </lineage>
</organism>
<proteinExistence type="predicted"/>
<sequence length="181" mass="19916">MRNQDKKQGKAASKSATVKAGPKKTAPVREAYAREVPKEHQFTDSPFAEEITMHTGIRMFSVSVLYTLIADSDNPLMDCVREQVQTNEHMVQLGIAGPGDINAHAADVYPTLSAYRSRFAETARSGDSRHEVKTISDPIADYYGILAAERLIRETNGQARILAVDVEEHMLPTIFLNAVAG</sequence>
<feature type="region of interest" description="Disordered" evidence="1">
    <location>
        <begin position="1"/>
        <end position="29"/>
    </location>
</feature>
<evidence type="ECO:0000313" key="2">
    <source>
        <dbReference type="EMBL" id="AGS81946.1"/>
    </source>
</evidence>
<protein>
    <submittedName>
        <fullName evidence="2">Uncharacterized protein</fullName>
    </submittedName>
</protein>
<dbReference type="GeneID" id="16574748"/>
<reference evidence="2 3" key="1">
    <citation type="journal article" date="2014" name="Genome Announc.">
        <title>Complete Genome Sequence of the Novel Giant Pseudomonas Phage PaBG.</title>
        <authorList>
            <person name="Sykilinda N.N."/>
            <person name="Bondar A.A."/>
            <person name="Gorshkova A.S."/>
            <person name="Kurochkina L.P."/>
            <person name="Kulikov E.E."/>
            <person name="Shneider M.M."/>
            <person name="Kadykov V.A."/>
            <person name="Solovjeva N.V."/>
            <person name="Kabilov M.R."/>
            <person name="Mesyanzhinov V.V."/>
            <person name="Vlassov V.V."/>
            <person name="Drukker V.V."/>
            <person name="Miroshnikov K.A."/>
        </authorList>
    </citation>
    <scope>NUCLEOTIDE SEQUENCE [LARGE SCALE GENOMIC DNA]</scope>
</reference>
<accession>S5WK90</accession>
<keyword evidence="3" id="KW-1185">Reference proteome</keyword>
<dbReference type="EMBL" id="KF147891">
    <property type="protein sequence ID" value="AGS81946.1"/>
    <property type="molecule type" value="Genomic_DNA"/>
</dbReference>